<feature type="region of interest" description="Disordered" evidence="1">
    <location>
        <begin position="276"/>
        <end position="295"/>
    </location>
</feature>
<accession>F0XR70</accession>
<evidence type="ECO:0000313" key="3">
    <source>
        <dbReference type="EMBL" id="EFW99911.1"/>
    </source>
</evidence>
<feature type="compositionally biased region" description="Polar residues" evidence="1">
    <location>
        <begin position="276"/>
        <end position="291"/>
    </location>
</feature>
<gene>
    <name evidence="3" type="ORF">CMQ_229</name>
</gene>
<dbReference type="Proteomes" id="UP000007796">
    <property type="component" value="Unassembled WGS sequence"/>
</dbReference>
<feature type="compositionally biased region" description="Basic and acidic residues" evidence="1">
    <location>
        <begin position="34"/>
        <end position="48"/>
    </location>
</feature>
<keyword evidence="4" id="KW-1185">Reference proteome</keyword>
<dbReference type="eggNOG" id="ENOG502SYCV">
    <property type="taxonomic scope" value="Eukaryota"/>
</dbReference>
<dbReference type="EMBL" id="GL629807">
    <property type="protein sequence ID" value="EFW99911.1"/>
    <property type="molecule type" value="Genomic_DNA"/>
</dbReference>
<evidence type="ECO:0000313" key="4">
    <source>
        <dbReference type="Proteomes" id="UP000007796"/>
    </source>
</evidence>
<keyword evidence="2" id="KW-1133">Transmembrane helix</keyword>
<keyword evidence="2" id="KW-0812">Transmembrane</keyword>
<evidence type="ECO:0000256" key="2">
    <source>
        <dbReference type="SAM" id="Phobius"/>
    </source>
</evidence>
<dbReference type="HOGENOM" id="CLU_073109_0_0_1"/>
<name>F0XR70_GROCL</name>
<organism evidence="4">
    <name type="scientific">Grosmannia clavigera (strain kw1407 / UAMH 11150)</name>
    <name type="common">Blue stain fungus</name>
    <name type="synonym">Graphiocladiella clavigera</name>
    <dbReference type="NCBI Taxonomy" id="655863"/>
    <lineage>
        <taxon>Eukaryota</taxon>
        <taxon>Fungi</taxon>
        <taxon>Dikarya</taxon>
        <taxon>Ascomycota</taxon>
        <taxon>Pezizomycotina</taxon>
        <taxon>Sordariomycetes</taxon>
        <taxon>Sordariomycetidae</taxon>
        <taxon>Ophiostomatales</taxon>
        <taxon>Ophiostomataceae</taxon>
        <taxon>Leptographium</taxon>
    </lineage>
</organism>
<dbReference type="RefSeq" id="XP_014169326.1">
    <property type="nucleotide sequence ID" value="XM_014313851.1"/>
</dbReference>
<dbReference type="OrthoDB" id="5235322at2759"/>
<dbReference type="GeneID" id="25975262"/>
<feature type="transmembrane region" description="Helical" evidence="2">
    <location>
        <begin position="175"/>
        <end position="198"/>
    </location>
</feature>
<evidence type="ECO:0000256" key="1">
    <source>
        <dbReference type="SAM" id="MobiDB-lite"/>
    </source>
</evidence>
<feature type="compositionally biased region" description="Basic residues" evidence="1">
    <location>
        <begin position="92"/>
        <end position="104"/>
    </location>
</feature>
<sequence length="306" mass="32543">MGFLDIDGGSVVSRRSAHYRSPSSSSKHKHKHGSSRDGDRERERDRSRTRATAPTNRTFFGLESVNNKGHGRHARASSSLYEYVEEAESKKHSAGHHSHSRSRSRSPAGFGAGFFAQPNGSARSVFSSSGVGGRPAGASFYRRSPRSGFLHRTYRKLRRLLRDLLYYAKKHPLKVFLLAVMPLLTGGALAALLARFGLRLPPAIARMLGFGVRAAAASSDSIGVVSDAVRMASVTGAASGSAASAGAGVGASRNLRHPPAQQRDYFRASRAAASSTTGTDFYGSDSTSSHGRSGGGWGASLARFFS</sequence>
<reference evidence="3 4" key="1">
    <citation type="journal article" date="2011" name="Proc. Natl. Acad. Sci. U.S.A.">
        <title>Genome and transcriptome analyses of the mountain pine beetle-fungal symbiont Grosmannia clavigera, a lodgepole pine pathogen.</title>
        <authorList>
            <person name="DiGuistini S."/>
            <person name="Wang Y."/>
            <person name="Liao N.Y."/>
            <person name="Taylor G."/>
            <person name="Tanguay P."/>
            <person name="Feau N."/>
            <person name="Henrissat B."/>
            <person name="Chan S.K."/>
            <person name="Hesse-Orce U."/>
            <person name="Alamouti S.M."/>
            <person name="Tsui C.K.M."/>
            <person name="Docking R.T."/>
            <person name="Levasseur A."/>
            <person name="Haridas S."/>
            <person name="Robertson G."/>
            <person name="Birol I."/>
            <person name="Holt R.A."/>
            <person name="Marra M.A."/>
            <person name="Hamelin R.C."/>
            <person name="Hirst M."/>
            <person name="Jones S.J.M."/>
            <person name="Bohlmann J."/>
            <person name="Breuil C."/>
        </authorList>
    </citation>
    <scope>NUCLEOTIDE SEQUENCE [LARGE SCALE GENOMIC DNA]</scope>
    <source>
        <strain evidence="4">kw1407 / UAMH 11150</strain>
    </source>
</reference>
<keyword evidence="2" id="KW-0472">Membrane</keyword>
<feature type="region of interest" description="Disordered" evidence="1">
    <location>
        <begin position="1"/>
        <end position="109"/>
    </location>
</feature>
<dbReference type="AlphaFoldDB" id="F0XR70"/>
<proteinExistence type="predicted"/>
<protein>
    <submittedName>
        <fullName evidence="3">Uncharacterized protein</fullName>
    </submittedName>
</protein>
<dbReference type="InParanoid" id="F0XR70"/>